<reference evidence="1 2" key="1">
    <citation type="submission" date="2019-03" db="EMBL/GenBank/DDBJ databases">
        <title>First draft genome of Liparis tanakae, snailfish: a comprehensive survey of snailfish specific genes.</title>
        <authorList>
            <person name="Kim W."/>
            <person name="Song I."/>
            <person name="Jeong J.-H."/>
            <person name="Kim D."/>
            <person name="Kim S."/>
            <person name="Ryu S."/>
            <person name="Song J.Y."/>
            <person name="Lee S.K."/>
        </authorList>
    </citation>
    <scope>NUCLEOTIDE SEQUENCE [LARGE SCALE GENOMIC DNA]</scope>
    <source>
        <tissue evidence="1">Muscle</tissue>
    </source>
</reference>
<name>A0A4Z2FB26_9TELE</name>
<dbReference type="EMBL" id="SRLO01001420">
    <property type="protein sequence ID" value="TNN37973.1"/>
    <property type="molecule type" value="Genomic_DNA"/>
</dbReference>
<sequence>MQSSSPDTDSSLISICEQRAACDELLRRPVGQSFRKPLYHCFSSCSLNSVLFTRSSITSGLRPNTKTVLFKMPCSEPGYMEAVWAEN</sequence>
<comment type="caution">
    <text evidence="1">The sequence shown here is derived from an EMBL/GenBank/DDBJ whole genome shotgun (WGS) entry which is preliminary data.</text>
</comment>
<proteinExistence type="predicted"/>
<evidence type="ECO:0000313" key="2">
    <source>
        <dbReference type="Proteomes" id="UP000314294"/>
    </source>
</evidence>
<keyword evidence="2" id="KW-1185">Reference proteome</keyword>
<accession>A0A4Z2FB26</accession>
<evidence type="ECO:0000313" key="1">
    <source>
        <dbReference type="EMBL" id="TNN37973.1"/>
    </source>
</evidence>
<gene>
    <name evidence="1" type="ORF">EYF80_051852</name>
</gene>
<organism evidence="1 2">
    <name type="scientific">Liparis tanakae</name>
    <name type="common">Tanaka's snailfish</name>
    <dbReference type="NCBI Taxonomy" id="230148"/>
    <lineage>
        <taxon>Eukaryota</taxon>
        <taxon>Metazoa</taxon>
        <taxon>Chordata</taxon>
        <taxon>Craniata</taxon>
        <taxon>Vertebrata</taxon>
        <taxon>Euteleostomi</taxon>
        <taxon>Actinopterygii</taxon>
        <taxon>Neopterygii</taxon>
        <taxon>Teleostei</taxon>
        <taxon>Neoteleostei</taxon>
        <taxon>Acanthomorphata</taxon>
        <taxon>Eupercaria</taxon>
        <taxon>Perciformes</taxon>
        <taxon>Cottioidei</taxon>
        <taxon>Cottales</taxon>
        <taxon>Liparidae</taxon>
        <taxon>Liparis</taxon>
    </lineage>
</organism>
<protein>
    <submittedName>
        <fullName evidence="1">Uncharacterized protein</fullName>
    </submittedName>
</protein>
<dbReference type="AlphaFoldDB" id="A0A4Z2FB26"/>
<dbReference type="Proteomes" id="UP000314294">
    <property type="component" value="Unassembled WGS sequence"/>
</dbReference>